<evidence type="ECO:0000256" key="2">
    <source>
        <dbReference type="ARBA" id="ARBA00022741"/>
    </source>
</evidence>
<feature type="binding site" evidence="9">
    <location>
        <position position="222"/>
    </location>
    <ligand>
        <name>ATP</name>
        <dbReference type="ChEBI" id="CHEBI:30616"/>
    </ligand>
</feature>
<feature type="binding site" evidence="9">
    <location>
        <position position="69"/>
    </location>
    <ligand>
        <name>ATP</name>
        <dbReference type="ChEBI" id="CHEBI:30616"/>
    </ligand>
</feature>
<evidence type="ECO:0000259" key="10">
    <source>
        <dbReference type="SMART" id="SM00382"/>
    </source>
</evidence>
<dbReference type="GO" id="GO:0009378">
    <property type="term" value="F:four-way junction helicase activity"/>
    <property type="evidence" value="ECO:0007669"/>
    <property type="project" value="InterPro"/>
</dbReference>
<proteinExistence type="inferred from homology"/>
<feature type="binding site" evidence="9">
    <location>
        <position position="185"/>
    </location>
    <ligand>
        <name>ATP</name>
        <dbReference type="ChEBI" id="CHEBI:30616"/>
    </ligand>
</feature>
<feature type="binding site" evidence="9">
    <location>
        <position position="175"/>
    </location>
    <ligand>
        <name>ATP</name>
        <dbReference type="ChEBI" id="CHEBI:30616"/>
    </ligand>
</feature>
<feature type="binding site" evidence="9">
    <location>
        <position position="24"/>
    </location>
    <ligand>
        <name>ATP</name>
        <dbReference type="ChEBI" id="CHEBI:30616"/>
    </ligand>
</feature>
<evidence type="ECO:0000256" key="3">
    <source>
        <dbReference type="ARBA" id="ARBA00022763"/>
    </source>
</evidence>
<dbReference type="HAMAP" id="MF_00016">
    <property type="entry name" value="DNA_HJ_migration_RuvB"/>
    <property type="match status" value="1"/>
</dbReference>
<evidence type="ECO:0000256" key="7">
    <source>
        <dbReference type="ARBA" id="ARBA00023172"/>
    </source>
</evidence>
<evidence type="ECO:0000256" key="8">
    <source>
        <dbReference type="ARBA" id="ARBA00023204"/>
    </source>
</evidence>
<feature type="region of interest" description="Head domain (RuvB-H)" evidence="9">
    <location>
        <begin position="260"/>
        <end position="340"/>
    </location>
</feature>
<keyword evidence="8 9" id="KW-0234">DNA repair</keyword>
<sequence length="340" mass="38897">MSDSKKVNNIEKNINENVENEKFLRPQRLNEYFGQEQIKKILFVHLKASQNRKESMDHLLLYGPPGLGKTTLARIIANELGVNFQITSGANIERIGDLVALLTNLQSGDILFIDEIHSLPKNVEEILYAAMEDYVLDFIIGKNEEKRTIRIDLPPFSLIGATTKFGKISFPLRDRFGLILKLDFYNIEELKLILNRTSNISGNKIENKALESLARRSRGTPRIANRLFRRVRDFAEVYSPNKVITEQITLQTLDKLQIDEHGLNDTDFQYLYNLVHKFDGGPVGIKNLAVTIGEEVLTIEEVLEPYLIKKGYLKRTSRGRIATEAAFELLKENKSKICFE</sequence>
<comment type="subcellular location">
    <subcellularLocation>
        <location evidence="9">Cytoplasm</location>
    </subcellularLocation>
</comment>
<comment type="catalytic activity">
    <reaction evidence="9">
        <text>ATP + H2O = ADP + phosphate + H(+)</text>
        <dbReference type="Rhea" id="RHEA:13065"/>
        <dbReference type="ChEBI" id="CHEBI:15377"/>
        <dbReference type="ChEBI" id="CHEBI:15378"/>
        <dbReference type="ChEBI" id="CHEBI:30616"/>
        <dbReference type="ChEBI" id="CHEBI:43474"/>
        <dbReference type="ChEBI" id="CHEBI:456216"/>
    </reaction>
</comment>
<dbReference type="SUPFAM" id="SSF46785">
    <property type="entry name" value="Winged helix' DNA-binding domain"/>
    <property type="match status" value="1"/>
</dbReference>
<feature type="domain" description="AAA+ ATPase" evidence="10">
    <location>
        <begin position="55"/>
        <end position="186"/>
    </location>
</feature>
<dbReference type="InterPro" id="IPR027417">
    <property type="entry name" value="P-loop_NTPase"/>
</dbReference>
<dbReference type="InterPro" id="IPR004605">
    <property type="entry name" value="DNA_helicase_Holl-junc_RuvB"/>
</dbReference>
<keyword evidence="11" id="KW-0347">Helicase</keyword>
<gene>
    <name evidence="9 11" type="primary">ruvB</name>
    <name evidence="11" type="ORF">LFWB_3500</name>
    <name evidence="12" type="ORF">LFWB_4150</name>
</gene>
<dbReference type="Pfam" id="PF05496">
    <property type="entry name" value="RuvB_N"/>
    <property type="match status" value="1"/>
</dbReference>
<evidence type="ECO:0000256" key="5">
    <source>
        <dbReference type="ARBA" id="ARBA00022840"/>
    </source>
</evidence>
<keyword evidence="2 9" id="KW-0547">Nucleotide-binding</keyword>
<feature type="binding site" evidence="9">
    <location>
        <position position="25"/>
    </location>
    <ligand>
        <name>ATP</name>
        <dbReference type="ChEBI" id="CHEBI:30616"/>
    </ligand>
</feature>
<dbReference type="NCBIfam" id="NF000868">
    <property type="entry name" value="PRK00080.1"/>
    <property type="match status" value="1"/>
</dbReference>
<feature type="binding site" evidence="9">
    <location>
        <position position="315"/>
    </location>
    <ligand>
        <name>DNA</name>
        <dbReference type="ChEBI" id="CHEBI:16991"/>
    </ligand>
</feature>
<dbReference type="PANTHER" id="PTHR42848">
    <property type="match status" value="1"/>
</dbReference>
<evidence type="ECO:0000256" key="6">
    <source>
        <dbReference type="ARBA" id="ARBA00023125"/>
    </source>
</evidence>
<dbReference type="EMBL" id="CP054393">
    <property type="protein sequence ID" value="QTX02981.1"/>
    <property type="molecule type" value="Genomic_DNA"/>
</dbReference>
<keyword evidence="4 9" id="KW-0378">Hydrolase</keyword>
<dbReference type="GO" id="GO:0006310">
    <property type="term" value="P:DNA recombination"/>
    <property type="evidence" value="ECO:0007669"/>
    <property type="project" value="UniProtKB-UniRule"/>
</dbReference>
<dbReference type="RefSeq" id="WP_210954495.1">
    <property type="nucleotide sequence ID" value="NZ_CP054393.1"/>
</dbReference>
<comment type="domain">
    <text evidence="9">Has 3 domains, the large (RuvB-L) and small ATPase (RuvB-S) domains and the C-terminal head (RuvB-H) domain. The head domain binds DNA, while the ATPase domains jointly bind ATP, ADP or are empty depending on the state of the subunit in the translocation cycle. During a single DNA translocation step the structure of each domain remains the same, but their relative positions change.</text>
</comment>
<evidence type="ECO:0000313" key="12">
    <source>
        <dbReference type="EMBL" id="QTX02981.1"/>
    </source>
</evidence>
<dbReference type="Pfam" id="PF05491">
    <property type="entry name" value="WHD_RuvB"/>
    <property type="match status" value="1"/>
</dbReference>
<dbReference type="EMBL" id="CP054393">
    <property type="protein sequence ID" value="QTX02920.1"/>
    <property type="molecule type" value="Genomic_DNA"/>
</dbReference>
<dbReference type="PANTHER" id="PTHR42848:SF1">
    <property type="entry name" value="HOLLIDAY JUNCTION BRANCH MIGRATION COMPLEX SUBUNIT RUVB"/>
    <property type="match status" value="1"/>
</dbReference>
<dbReference type="NCBIfam" id="TIGR00635">
    <property type="entry name" value="ruvB"/>
    <property type="match status" value="1"/>
</dbReference>
<keyword evidence="7 9" id="KW-0233">DNA recombination</keyword>
<dbReference type="GO" id="GO:0005524">
    <property type="term" value="F:ATP binding"/>
    <property type="evidence" value="ECO:0007669"/>
    <property type="project" value="UniProtKB-UniRule"/>
</dbReference>
<dbReference type="InterPro" id="IPR041445">
    <property type="entry name" value="AAA_lid_4"/>
</dbReference>
<dbReference type="AlphaFoldDB" id="A0A975FJ68"/>
<dbReference type="KEGG" id="pluf:LFWB_3500"/>
<dbReference type="GO" id="GO:0048476">
    <property type="term" value="C:Holliday junction resolvase complex"/>
    <property type="evidence" value="ECO:0007669"/>
    <property type="project" value="UniProtKB-UniRule"/>
</dbReference>
<feature type="binding site" evidence="9">
    <location>
        <position position="70"/>
    </location>
    <ligand>
        <name>ATP</name>
        <dbReference type="ChEBI" id="CHEBI:30616"/>
    </ligand>
</feature>
<dbReference type="Gene3D" id="1.10.8.60">
    <property type="match status" value="1"/>
</dbReference>
<protein>
    <recommendedName>
        <fullName evidence="9">Holliday junction branch migration complex subunit RuvB</fullName>
        <ecNumber evidence="9">3.6.4.-</ecNumber>
    </recommendedName>
</protein>
<dbReference type="CDD" id="cd00009">
    <property type="entry name" value="AAA"/>
    <property type="match status" value="1"/>
</dbReference>
<comment type="similarity">
    <text evidence="9">Belongs to the RuvB family.</text>
</comment>
<comment type="subunit">
    <text evidence="9">Homohexamer. Forms an RuvA(8)-RuvB(12)-Holliday junction (HJ) complex. HJ DNA is sandwiched between 2 RuvA tetramers; dsDNA enters through RuvA and exits via RuvB. An RuvB hexamer assembles on each DNA strand where it exits the tetramer. Each RuvB hexamer is contacted by two RuvA subunits (via domain III) on 2 adjacent RuvB subunits; this complex drives branch migration. In the full resolvosome a probable DNA-RuvA(4)-RuvB(12)-RuvC(2) complex forms which resolves the HJ.</text>
</comment>
<name>A0A975FJ68_LOWBP</name>
<dbReference type="SMART" id="SM00382">
    <property type="entry name" value="AAA"/>
    <property type="match status" value="1"/>
</dbReference>
<dbReference type="KEGG" id="pluf:LFWB_4150"/>
<evidence type="ECO:0000313" key="13">
    <source>
        <dbReference type="Proteomes" id="UP000672038"/>
    </source>
</evidence>
<keyword evidence="5 9" id="KW-0067">ATP-binding</keyword>
<dbReference type="EC" id="3.6.4.-" evidence="9"/>
<evidence type="ECO:0000256" key="1">
    <source>
        <dbReference type="ARBA" id="ARBA00022490"/>
    </source>
</evidence>
<feature type="binding site" evidence="9">
    <location>
        <position position="66"/>
    </location>
    <ligand>
        <name>ATP</name>
        <dbReference type="ChEBI" id="CHEBI:30616"/>
    </ligand>
</feature>
<keyword evidence="13" id="KW-1185">Reference proteome</keyword>
<dbReference type="InterPro" id="IPR008824">
    <property type="entry name" value="RuvB-like_N"/>
</dbReference>
<dbReference type="GO" id="GO:0000400">
    <property type="term" value="F:four-way junction DNA binding"/>
    <property type="evidence" value="ECO:0007669"/>
    <property type="project" value="UniProtKB-UniRule"/>
</dbReference>
<organism evidence="11 13">
    <name type="scientific">Loofah witches'-broom phytoplasma</name>
    <dbReference type="NCBI Taxonomy" id="35773"/>
    <lineage>
        <taxon>Bacteria</taxon>
        <taxon>Bacillati</taxon>
        <taxon>Mycoplasmatota</taxon>
        <taxon>Mollicutes</taxon>
        <taxon>Acholeplasmatales</taxon>
        <taxon>Acholeplasmataceae</taxon>
        <taxon>Candidatus Phytoplasma</taxon>
        <taxon>16SrVIII (Loofah witches'-broom group)</taxon>
    </lineage>
</organism>
<keyword evidence="1 9" id="KW-0963">Cytoplasm</keyword>
<evidence type="ECO:0000256" key="9">
    <source>
        <dbReference type="HAMAP-Rule" id="MF_00016"/>
    </source>
</evidence>
<comment type="caution">
    <text evidence="9">Lacks conserved residue(s) required for the propagation of feature annotation.</text>
</comment>
<feature type="binding site" evidence="9">
    <location>
        <position position="71"/>
    </location>
    <ligand>
        <name>ATP</name>
        <dbReference type="ChEBI" id="CHEBI:30616"/>
    </ligand>
</feature>
<comment type="function">
    <text evidence="9">The RuvA-RuvB-RuvC complex processes Holliday junction (HJ) DNA during genetic recombination and DNA repair, while the RuvA-RuvB complex plays an important role in the rescue of blocked DNA replication forks via replication fork reversal (RFR). RuvA specifically binds to HJ cruciform DNA, conferring on it an open structure. The RuvB hexamer acts as an ATP-dependent pump, pulling dsDNA into and through the RuvAB complex. RuvB forms 2 homohexamers on either side of HJ DNA bound by 1 or 2 RuvA tetramers; 4 subunits per hexamer contact DNA at a time. Coordinated motions by a converter formed by DNA-disengaged RuvB subunits stimulates ATP hydrolysis and nucleotide exchange. Immobilization of the converter enables RuvB to convert the ATP-contained energy into a lever motion, pulling 2 nucleotides of DNA out of the RuvA tetramer per ATP hydrolyzed, thus driving DNA branch migration. The RuvB motors rotate together with the DNA substrate, which together with the progressing nucleotide cycle form the mechanistic basis for DNA recombination by continuous HJ branch migration. Branch migration allows RuvC to scan DNA until it finds its consensus sequence, where it cleaves and resolves cruciform DNA.</text>
</comment>
<dbReference type="Gene3D" id="1.10.10.10">
    <property type="entry name" value="Winged helix-like DNA-binding domain superfamily/Winged helix DNA-binding domain"/>
    <property type="match status" value="1"/>
</dbReference>
<dbReference type="GO" id="GO:0006281">
    <property type="term" value="P:DNA repair"/>
    <property type="evidence" value="ECO:0007669"/>
    <property type="project" value="UniProtKB-UniRule"/>
</dbReference>
<reference evidence="11" key="1">
    <citation type="submission" date="2020-06" db="EMBL/GenBank/DDBJ databases">
        <title>Complete genome sequence of Candidatus Phytoplasma luffae NCHU2019.</title>
        <authorList>
            <person name="Cho S.-T."/>
            <person name="Tan C.-M."/>
            <person name="Li J.-R."/>
            <person name="Chien Y.-Y."/>
            <person name="Chiu Y.-C."/>
            <person name="Yang J.-Y."/>
            <person name="Kuo C.-H."/>
        </authorList>
    </citation>
    <scope>NUCLEOTIDE SEQUENCE</scope>
    <source>
        <strain evidence="11">NCHU2019</strain>
    </source>
</reference>
<dbReference type="InterPro" id="IPR008823">
    <property type="entry name" value="RuvB_wg_C"/>
</dbReference>
<dbReference type="Proteomes" id="UP000672038">
    <property type="component" value="Chromosome"/>
</dbReference>
<accession>A0A975FJ68</accession>
<dbReference type="GO" id="GO:0016787">
    <property type="term" value="F:hydrolase activity"/>
    <property type="evidence" value="ECO:0007669"/>
    <property type="project" value="UniProtKB-KW"/>
</dbReference>
<feature type="binding site" evidence="9">
    <location>
        <position position="70"/>
    </location>
    <ligand>
        <name>Mg(2+)</name>
        <dbReference type="ChEBI" id="CHEBI:18420"/>
    </ligand>
</feature>
<dbReference type="Gene3D" id="3.40.50.300">
    <property type="entry name" value="P-loop containing nucleotide triphosphate hydrolases"/>
    <property type="match status" value="1"/>
</dbReference>
<evidence type="ECO:0000313" key="11">
    <source>
        <dbReference type="EMBL" id="QTX02920.1"/>
    </source>
</evidence>
<evidence type="ECO:0000256" key="4">
    <source>
        <dbReference type="ARBA" id="ARBA00022801"/>
    </source>
</evidence>
<keyword evidence="6 9" id="KW-0238">DNA-binding</keyword>
<feature type="binding site" evidence="9">
    <location>
        <position position="320"/>
    </location>
    <ligand>
        <name>DNA</name>
        <dbReference type="ChEBI" id="CHEBI:16991"/>
    </ligand>
</feature>
<dbReference type="InterPro" id="IPR036390">
    <property type="entry name" value="WH_DNA-bd_sf"/>
</dbReference>
<feature type="binding site" evidence="9">
    <location>
        <begin position="132"/>
        <end position="134"/>
    </location>
    <ligand>
        <name>ATP</name>
        <dbReference type="ChEBI" id="CHEBI:30616"/>
    </ligand>
</feature>
<keyword evidence="3 9" id="KW-0227">DNA damage</keyword>
<dbReference type="InterPro" id="IPR003593">
    <property type="entry name" value="AAA+_ATPase"/>
</dbReference>
<dbReference type="Pfam" id="PF17864">
    <property type="entry name" value="AAA_lid_4"/>
    <property type="match status" value="1"/>
</dbReference>
<dbReference type="SUPFAM" id="SSF52540">
    <property type="entry name" value="P-loop containing nucleoside triphosphate hydrolases"/>
    <property type="match status" value="1"/>
</dbReference>
<dbReference type="GO" id="GO:0005737">
    <property type="term" value="C:cytoplasm"/>
    <property type="evidence" value="ECO:0007669"/>
    <property type="project" value="UniProtKB-SubCell"/>
</dbReference>
<dbReference type="InterPro" id="IPR036388">
    <property type="entry name" value="WH-like_DNA-bd_sf"/>
</dbReference>